<dbReference type="Gene3D" id="3.30.870.10">
    <property type="entry name" value="Endonuclease Chain A"/>
    <property type="match status" value="2"/>
</dbReference>
<dbReference type="InterPro" id="IPR025202">
    <property type="entry name" value="PLD-like_dom"/>
</dbReference>
<dbReference type="GO" id="GO:0030572">
    <property type="term" value="F:phosphatidyltransferase activity"/>
    <property type="evidence" value="ECO:0007669"/>
    <property type="project" value="UniProtKB-ARBA"/>
</dbReference>
<keyword evidence="4" id="KW-1185">Reference proteome</keyword>
<sequence length="790" mass="89321">MPLPGNFAPLSSDSALLEFTSNSTNDDSREPARDEPQETHYHNFLGPTASGLGSSKEIIPMSEASHDQDQKKKISQGPSSTFVAYDSGFRPHAAVKFDLQIAQAEKRPDKQRYGMDTGRLESNPHGLTVDDSHSQNSKATEDDVDQGAYEPETKRHTGPGADNAIDLNSASITSALALNPNQSPYKLAKKLFPRQSLLHRIWKRYKLQKHLFRRVEPSADQIRRAYQSGKWSSHDGSTVRPSDLFLKMFSDVLLCLDRDQLAGIVSPPLIATRGVIPLTIMSVITDVMQHYYDCIVTAQHEVLLATCHLQNSESLRTICRALIELSRRIEARQQNRKVVVKLIYDRENWKHVFKHRLSIKPTSYDWKLVGLPDLKDIPNIELEVINCHRFPLGTFHSKYLIVDRSVVLLNSNNVQDRPNIEMMIQLEGPIVDTFYDTFLLSWSNRFNPPLPLLAGAPSSRNDAYQFSSNNAYLRDTDFVKSMKDSQATFHGETESDRNGARFSRTAAGIRALSDALNTNTLCPVDANVPSYHEIGDFQSHLIHKEHGEFPIVMINRPSYGLPSNNDIHVPQNVAWMAGFKYAQKKVFIQTPNLNSSPVVKMCIATARRGVSVILYLGIGYNDDVERLPFQGGTNQAVVVKMYKALKKSNCQQNLLVYWYTGKDQIRPMNAAFKSRNCHVKFMAIDDSVGIQGNSNHDTQSWFHSQETNVMIDSPKVVQEWVNRLISNQNTKLYGRVDADGIWRDAEGHTVRFYLASRFFLRVLSLKLNPTYLSTHVKSNEARLTIMTISR</sequence>
<dbReference type="PANTHER" id="PTHR21248:SF22">
    <property type="entry name" value="PHOSPHOLIPASE D"/>
    <property type="match status" value="1"/>
</dbReference>
<feature type="region of interest" description="Disordered" evidence="1">
    <location>
        <begin position="100"/>
        <end position="165"/>
    </location>
</feature>
<dbReference type="GO" id="GO:0032049">
    <property type="term" value="P:cardiolipin biosynthetic process"/>
    <property type="evidence" value="ECO:0007669"/>
    <property type="project" value="UniProtKB-ARBA"/>
</dbReference>
<evidence type="ECO:0000256" key="1">
    <source>
        <dbReference type="SAM" id="MobiDB-lite"/>
    </source>
</evidence>
<organism evidence="3 4">
    <name type="scientific">Puccinia striiformis f. sp. tritici PST-78</name>
    <dbReference type="NCBI Taxonomy" id="1165861"/>
    <lineage>
        <taxon>Eukaryota</taxon>
        <taxon>Fungi</taxon>
        <taxon>Dikarya</taxon>
        <taxon>Basidiomycota</taxon>
        <taxon>Pucciniomycotina</taxon>
        <taxon>Pucciniomycetes</taxon>
        <taxon>Pucciniales</taxon>
        <taxon>Pucciniaceae</taxon>
        <taxon>Puccinia</taxon>
    </lineage>
</organism>
<name>A0A0L0V853_9BASI</name>
<dbReference type="InterPro" id="IPR001736">
    <property type="entry name" value="PLipase_D/transphosphatidylase"/>
</dbReference>
<dbReference type="Pfam" id="PF13091">
    <property type="entry name" value="PLDc_2"/>
    <property type="match status" value="1"/>
</dbReference>
<dbReference type="CDD" id="cd00138">
    <property type="entry name" value="PLDc_SF"/>
    <property type="match status" value="1"/>
</dbReference>
<reference evidence="4" key="1">
    <citation type="submission" date="2014-03" db="EMBL/GenBank/DDBJ databases">
        <title>The Genome Sequence of Puccinia striiformis f. sp. tritici PST-78.</title>
        <authorList>
            <consortium name="The Broad Institute Genome Sequencing Platform"/>
            <person name="Cuomo C."/>
            <person name="Hulbert S."/>
            <person name="Chen X."/>
            <person name="Walker B."/>
            <person name="Young S.K."/>
            <person name="Zeng Q."/>
            <person name="Gargeya S."/>
            <person name="Fitzgerald M."/>
            <person name="Haas B."/>
            <person name="Abouelleil A."/>
            <person name="Alvarado L."/>
            <person name="Arachchi H.M."/>
            <person name="Berlin A.M."/>
            <person name="Chapman S.B."/>
            <person name="Goldberg J."/>
            <person name="Griggs A."/>
            <person name="Gujja S."/>
            <person name="Hansen M."/>
            <person name="Howarth C."/>
            <person name="Imamovic A."/>
            <person name="Larimer J."/>
            <person name="McCowan C."/>
            <person name="Montmayeur A."/>
            <person name="Murphy C."/>
            <person name="Neiman D."/>
            <person name="Pearson M."/>
            <person name="Priest M."/>
            <person name="Roberts A."/>
            <person name="Saif S."/>
            <person name="Shea T."/>
            <person name="Sisk P."/>
            <person name="Sykes S."/>
            <person name="Wortman J."/>
            <person name="Nusbaum C."/>
            <person name="Birren B."/>
        </authorList>
    </citation>
    <scope>NUCLEOTIDE SEQUENCE [LARGE SCALE GENOMIC DNA]</scope>
    <source>
        <strain evidence="4">race PST-78</strain>
    </source>
</reference>
<accession>A0A0L0V853</accession>
<feature type="domain" description="PLD phosphodiesterase" evidence="2">
    <location>
        <begin position="391"/>
        <end position="418"/>
    </location>
</feature>
<evidence type="ECO:0000313" key="4">
    <source>
        <dbReference type="Proteomes" id="UP000054564"/>
    </source>
</evidence>
<feature type="compositionally biased region" description="Basic and acidic residues" evidence="1">
    <location>
        <begin position="26"/>
        <end position="41"/>
    </location>
</feature>
<dbReference type="PROSITE" id="PS50035">
    <property type="entry name" value="PLD"/>
    <property type="match status" value="1"/>
</dbReference>
<dbReference type="AlphaFoldDB" id="A0A0L0V853"/>
<evidence type="ECO:0000259" key="2">
    <source>
        <dbReference type="PROSITE" id="PS50035"/>
    </source>
</evidence>
<protein>
    <recommendedName>
        <fullName evidence="2">PLD phosphodiesterase domain-containing protein</fullName>
    </recommendedName>
</protein>
<dbReference type="Proteomes" id="UP000054564">
    <property type="component" value="Unassembled WGS sequence"/>
</dbReference>
<evidence type="ECO:0000313" key="3">
    <source>
        <dbReference type="EMBL" id="KNE95184.1"/>
    </source>
</evidence>
<gene>
    <name evidence="3" type="ORF">PSTG_11450</name>
</gene>
<dbReference type="PANTHER" id="PTHR21248">
    <property type="entry name" value="CARDIOLIPIN SYNTHASE"/>
    <property type="match status" value="1"/>
</dbReference>
<comment type="caution">
    <text evidence="3">The sequence shown here is derived from an EMBL/GenBank/DDBJ whole genome shotgun (WGS) entry which is preliminary data.</text>
</comment>
<proteinExistence type="predicted"/>
<dbReference type="SUPFAM" id="SSF56024">
    <property type="entry name" value="Phospholipase D/nuclease"/>
    <property type="match status" value="2"/>
</dbReference>
<dbReference type="EMBL" id="AJIL01000101">
    <property type="protein sequence ID" value="KNE95184.1"/>
    <property type="molecule type" value="Genomic_DNA"/>
</dbReference>
<feature type="compositionally biased region" description="Basic and acidic residues" evidence="1">
    <location>
        <begin position="104"/>
        <end position="113"/>
    </location>
</feature>
<feature type="region of interest" description="Disordered" evidence="1">
    <location>
        <begin position="19"/>
        <end position="85"/>
    </location>
</feature>
<dbReference type="STRING" id="1165861.A0A0L0V853"/>